<keyword evidence="3" id="KW-1185">Reference proteome</keyword>
<dbReference type="AlphaFoldDB" id="A0AAD6WQY4"/>
<dbReference type="Proteomes" id="UP001218188">
    <property type="component" value="Unassembled WGS sequence"/>
</dbReference>
<proteinExistence type="predicted"/>
<dbReference type="EMBL" id="JARJCM010000264">
    <property type="protein sequence ID" value="KAJ7020421.1"/>
    <property type="molecule type" value="Genomic_DNA"/>
</dbReference>
<gene>
    <name evidence="2" type="ORF">C8F04DRAFT_1403654</name>
</gene>
<feature type="chain" id="PRO_5042227334" evidence="1">
    <location>
        <begin position="24"/>
        <end position="235"/>
    </location>
</feature>
<evidence type="ECO:0000313" key="2">
    <source>
        <dbReference type="EMBL" id="KAJ7020421.1"/>
    </source>
</evidence>
<comment type="caution">
    <text evidence="2">The sequence shown here is derived from an EMBL/GenBank/DDBJ whole genome shotgun (WGS) entry which is preliminary data.</text>
</comment>
<sequence length="235" mass="25209">MLFPPSQSLKIFALMFLSPGNLSISASRTPPAACSPNDDNGAGVDRDVPSCGACPSKSHACPCLEAVASFLSFFSLCSLFFILHCMDVQRRWGSSAVGVPPYRSCGRTLRVVALPMMCWCAIGTAEMGAERSVRGLWREDLPVRPHALYYAGARLWMAQGRLVMGAMVLPAVLYGCSRDVSGPGAYLVATFFFDPAGLQGEVRGATGAHMWSGRLVGSLCLCFSDDRFLAAPRRG</sequence>
<accession>A0AAD6WQY4</accession>
<feature type="signal peptide" evidence="1">
    <location>
        <begin position="1"/>
        <end position="23"/>
    </location>
</feature>
<organism evidence="2 3">
    <name type="scientific">Mycena alexandri</name>
    <dbReference type="NCBI Taxonomy" id="1745969"/>
    <lineage>
        <taxon>Eukaryota</taxon>
        <taxon>Fungi</taxon>
        <taxon>Dikarya</taxon>
        <taxon>Basidiomycota</taxon>
        <taxon>Agaricomycotina</taxon>
        <taxon>Agaricomycetes</taxon>
        <taxon>Agaricomycetidae</taxon>
        <taxon>Agaricales</taxon>
        <taxon>Marasmiineae</taxon>
        <taxon>Mycenaceae</taxon>
        <taxon>Mycena</taxon>
    </lineage>
</organism>
<keyword evidence="1" id="KW-0732">Signal</keyword>
<evidence type="ECO:0000313" key="3">
    <source>
        <dbReference type="Proteomes" id="UP001218188"/>
    </source>
</evidence>
<protein>
    <submittedName>
        <fullName evidence="2">Uncharacterized protein</fullName>
    </submittedName>
</protein>
<evidence type="ECO:0000256" key="1">
    <source>
        <dbReference type="SAM" id="SignalP"/>
    </source>
</evidence>
<name>A0AAD6WQY4_9AGAR</name>
<reference evidence="2" key="1">
    <citation type="submission" date="2023-03" db="EMBL/GenBank/DDBJ databases">
        <title>Massive genome expansion in bonnet fungi (Mycena s.s.) driven by repeated elements and novel gene families across ecological guilds.</title>
        <authorList>
            <consortium name="Lawrence Berkeley National Laboratory"/>
            <person name="Harder C.B."/>
            <person name="Miyauchi S."/>
            <person name="Viragh M."/>
            <person name="Kuo A."/>
            <person name="Thoen E."/>
            <person name="Andreopoulos B."/>
            <person name="Lu D."/>
            <person name="Skrede I."/>
            <person name="Drula E."/>
            <person name="Henrissat B."/>
            <person name="Morin E."/>
            <person name="Kohler A."/>
            <person name="Barry K."/>
            <person name="LaButti K."/>
            <person name="Morin E."/>
            <person name="Salamov A."/>
            <person name="Lipzen A."/>
            <person name="Mereny Z."/>
            <person name="Hegedus B."/>
            <person name="Baldrian P."/>
            <person name="Stursova M."/>
            <person name="Weitz H."/>
            <person name="Taylor A."/>
            <person name="Grigoriev I.V."/>
            <person name="Nagy L.G."/>
            <person name="Martin F."/>
            <person name="Kauserud H."/>
        </authorList>
    </citation>
    <scope>NUCLEOTIDE SEQUENCE</scope>
    <source>
        <strain evidence="2">CBHHK200</strain>
    </source>
</reference>